<comment type="caution">
    <text evidence="1">The sequence shown here is derived from an EMBL/GenBank/DDBJ whole genome shotgun (WGS) entry which is preliminary data.</text>
</comment>
<dbReference type="EMBL" id="JAHCVI010000004">
    <property type="protein sequence ID" value="KAG7285996.1"/>
    <property type="molecule type" value="Genomic_DNA"/>
</dbReference>
<evidence type="ECO:0000313" key="1">
    <source>
        <dbReference type="EMBL" id="KAG7285996.1"/>
    </source>
</evidence>
<accession>A0AAD4ERD4</accession>
<proteinExistence type="predicted"/>
<sequence>MDRVFKLKYLEQLIGVVDHLNLRLGIVHGDSCPWNLLVDAETDNIQLFDFNCAARLGWEGDEENRLEFRYEPDRNDVKFVIFTVYELITREFCFRREFYPHELDESEVMSKKTWAKHREAKLDRPVAEYRRVLTEWVKRRAQTNKSVDHFTKASEPLSWPPLQVEPFMAWDQSPLKKRGRMRSTMSAPGQELPKMGTPGDGVFAACRG</sequence>
<gene>
    <name evidence="1" type="ORF">NEMBOFW57_008292</name>
</gene>
<dbReference type="Gene3D" id="1.10.510.10">
    <property type="entry name" value="Transferase(Phosphotransferase) domain 1"/>
    <property type="match status" value="1"/>
</dbReference>
<name>A0AAD4ERD4_9PEZI</name>
<dbReference type="InterPro" id="IPR011009">
    <property type="entry name" value="Kinase-like_dom_sf"/>
</dbReference>
<keyword evidence="2" id="KW-1185">Reference proteome</keyword>
<protein>
    <submittedName>
        <fullName evidence="1">Uncharacterized protein</fullName>
    </submittedName>
</protein>
<dbReference type="AlphaFoldDB" id="A0AAD4ERD4"/>
<organism evidence="1 2">
    <name type="scientific">Staphylotrichum longicolle</name>
    <dbReference type="NCBI Taxonomy" id="669026"/>
    <lineage>
        <taxon>Eukaryota</taxon>
        <taxon>Fungi</taxon>
        <taxon>Dikarya</taxon>
        <taxon>Ascomycota</taxon>
        <taxon>Pezizomycotina</taxon>
        <taxon>Sordariomycetes</taxon>
        <taxon>Sordariomycetidae</taxon>
        <taxon>Sordariales</taxon>
        <taxon>Chaetomiaceae</taxon>
        <taxon>Staphylotrichum</taxon>
    </lineage>
</organism>
<evidence type="ECO:0000313" key="2">
    <source>
        <dbReference type="Proteomes" id="UP001197093"/>
    </source>
</evidence>
<dbReference type="SUPFAM" id="SSF56112">
    <property type="entry name" value="Protein kinase-like (PK-like)"/>
    <property type="match status" value="1"/>
</dbReference>
<reference evidence="1" key="1">
    <citation type="submission" date="2023-02" db="EMBL/GenBank/DDBJ databases">
        <authorList>
            <person name="Palmer J.M."/>
        </authorList>
    </citation>
    <scope>NUCLEOTIDE SEQUENCE</scope>
    <source>
        <strain evidence="1">FW57</strain>
    </source>
</reference>
<dbReference type="Proteomes" id="UP001197093">
    <property type="component" value="Unassembled WGS sequence"/>
</dbReference>